<comment type="caution">
    <text evidence="18">The sequence shown here is derived from an EMBL/GenBank/DDBJ whole genome shotgun (WGS) entry which is preliminary data.</text>
</comment>
<keyword evidence="10" id="KW-0460">Magnesium</keyword>
<dbReference type="GO" id="GO:0016020">
    <property type="term" value="C:membrane"/>
    <property type="evidence" value="ECO:0007669"/>
    <property type="project" value="InterPro"/>
</dbReference>
<evidence type="ECO:0000256" key="7">
    <source>
        <dbReference type="ARBA" id="ARBA00022741"/>
    </source>
</evidence>
<dbReference type="PRINTS" id="PR00119">
    <property type="entry name" value="CATATPASE"/>
</dbReference>
<keyword evidence="7" id="KW-0547">Nucleotide-binding</keyword>
<comment type="similarity">
    <text evidence="2">Belongs to the cation transport ATPase (P-type) (TC 3.A.3) family. Type IB subfamily.</text>
</comment>
<dbReference type="NCBIfam" id="TIGR01494">
    <property type="entry name" value="ATPase_P-type"/>
    <property type="match status" value="1"/>
</dbReference>
<comment type="subcellular location">
    <subcellularLocation>
        <location evidence="1">Endomembrane system</location>
        <topology evidence="1">Multi-pass membrane protein</topology>
    </subcellularLocation>
</comment>
<feature type="domain" description="HMA" evidence="17">
    <location>
        <begin position="80"/>
        <end position="146"/>
    </location>
</feature>
<dbReference type="SFLD" id="SFLDS00003">
    <property type="entry name" value="Haloacid_Dehalogenase"/>
    <property type="match status" value="1"/>
</dbReference>
<dbReference type="PROSITE" id="PS01229">
    <property type="entry name" value="COF_2"/>
    <property type="match status" value="1"/>
</dbReference>
<dbReference type="CDD" id="cd00371">
    <property type="entry name" value="HMA"/>
    <property type="match status" value="2"/>
</dbReference>
<protein>
    <recommendedName>
        <fullName evidence="17">HMA domain-containing protein</fullName>
    </recommendedName>
</protein>
<dbReference type="InterPro" id="IPR001757">
    <property type="entry name" value="P_typ_ATPase"/>
</dbReference>
<dbReference type="Pfam" id="PF00702">
    <property type="entry name" value="Hydrolase"/>
    <property type="match status" value="1"/>
</dbReference>
<evidence type="ECO:0000259" key="17">
    <source>
        <dbReference type="PROSITE" id="PS50846"/>
    </source>
</evidence>
<keyword evidence="4 16" id="KW-0812">Transmembrane</keyword>
<keyword evidence="11" id="KW-1278">Translocase</keyword>
<keyword evidence="8" id="KW-0187">Copper transport</keyword>
<feature type="transmembrane region" description="Helical" evidence="16">
    <location>
        <begin position="441"/>
        <end position="462"/>
    </location>
</feature>
<dbReference type="FunFam" id="2.70.150.10:FF:000002">
    <property type="entry name" value="Copper-transporting ATPase 1, putative"/>
    <property type="match status" value="1"/>
</dbReference>
<feature type="transmembrane region" description="Helical" evidence="16">
    <location>
        <begin position="260"/>
        <end position="279"/>
    </location>
</feature>
<evidence type="ECO:0000256" key="5">
    <source>
        <dbReference type="ARBA" id="ARBA00022723"/>
    </source>
</evidence>
<dbReference type="NCBIfam" id="TIGR01525">
    <property type="entry name" value="ATPase-IB_hvy"/>
    <property type="match status" value="1"/>
</dbReference>
<accession>A0A0F9V1B5</accession>
<feature type="transmembrane region" description="Helical" evidence="16">
    <location>
        <begin position="196"/>
        <end position="214"/>
    </location>
</feature>
<dbReference type="InterPro" id="IPR023299">
    <property type="entry name" value="ATPase_P-typ_cyto_dom_N"/>
</dbReference>
<keyword evidence="3" id="KW-0813">Transport</keyword>
<feature type="transmembrane region" description="Helical" evidence="16">
    <location>
        <begin position="413"/>
        <end position="435"/>
    </location>
</feature>
<dbReference type="GO" id="GO:0055070">
    <property type="term" value="P:copper ion homeostasis"/>
    <property type="evidence" value="ECO:0007669"/>
    <property type="project" value="TreeGrafter"/>
</dbReference>
<dbReference type="PROSITE" id="PS00154">
    <property type="entry name" value="ATPASE_E1_E2"/>
    <property type="match status" value="1"/>
</dbReference>
<dbReference type="InterPro" id="IPR006121">
    <property type="entry name" value="HMA_dom"/>
</dbReference>
<dbReference type="Gene3D" id="3.30.70.100">
    <property type="match status" value="2"/>
</dbReference>
<keyword evidence="6" id="KW-0677">Repeat</keyword>
<dbReference type="PANTHER" id="PTHR43520:SF8">
    <property type="entry name" value="P-TYPE CU(+) TRANSPORTER"/>
    <property type="match status" value="1"/>
</dbReference>
<dbReference type="EMBL" id="LAZR01000085">
    <property type="protein sequence ID" value="KKN93527.1"/>
    <property type="molecule type" value="Genomic_DNA"/>
</dbReference>
<dbReference type="Pfam" id="PF00122">
    <property type="entry name" value="E1-E2_ATPase"/>
    <property type="match status" value="1"/>
</dbReference>
<keyword evidence="15 16" id="KW-0472">Membrane</keyword>
<dbReference type="InterPro" id="IPR023298">
    <property type="entry name" value="ATPase_P-typ_TM_dom_sf"/>
</dbReference>
<dbReference type="SUPFAM" id="SSF81653">
    <property type="entry name" value="Calcium ATPase, transduction domain A"/>
    <property type="match status" value="1"/>
</dbReference>
<dbReference type="SUPFAM" id="SSF56784">
    <property type="entry name" value="HAD-like"/>
    <property type="match status" value="1"/>
</dbReference>
<dbReference type="InterPro" id="IPR006122">
    <property type="entry name" value="HMA_Cu_ion-bd"/>
</dbReference>
<keyword evidence="12 16" id="KW-1133">Transmembrane helix</keyword>
<dbReference type="Gene3D" id="2.70.150.10">
    <property type="entry name" value="Calcium-transporting ATPase, cytoplasmic transduction domain A"/>
    <property type="match status" value="1"/>
</dbReference>
<evidence type="ECO:0000256" key="13">
    <source>
        <dbReference type="ARBA" id="ARBA00023008"/>
    </source>
</evidence>
<dbReference type="PANTHER" id="PTHR43520">
    <property type="entry name" value="ATP7, ISOFORM B"/>
    <property type="match status" value="1"/>
</dbReference>
<feature type="transmembrane region" description="Helical" evidence="16">
    <location>
        <begin position="786"/>
        <end position="805"/>
    </location>
</feature>
<dbReference type="NCBIfam" id="TIGR01511">
    <property type="entry name" value="ATPase-IB1_Cu"/>
    <property type="match status" value="1"/>
</dbReference>
<evidence type="ECO:0000256" key="1">
    <source>
        <dbReference type="ARBA" id="ARBA00004127"/>
    </source>
</evidence>
<evidence type="ECO:0000256" key="3">
    <source>
        <dbReference type="ARBA" id="ARBA00022448"/>
    </source>
</evidence>
<evidence type="ECO:0000256" key="16">
    <source>
        <dbReference type="SAM" id="Phobius"/>
    </source>
</evidence>
<dbReference type="CDD" id="cd02094">
    <property type="entry name" value="P-type_ATPase_Cu-like"/>
    <property type="match status" value="1"/>
</dbReference>
<evidence type="ECO:0000313" key="18">
    <source>
        <dbReference type="EMBL" id="KKN93527.1"/>
    </source>
</evidence>
<keyword evidence="5" id="KW-0479">Metal-binding</keyword>
<feature type="domain" description="HMA" evidence="17">
    <location>
        <begin position="2"/>
        <end position="68"/>
    </location>
</feature>
<evidence type="ECO:0000256" key="15">
    <source>
        <dbReference type="ARBA" id="ARBA00023136"/>
    </source>
</evidence>
<dbReference type="Pfam" id="PF00403">
    <property type="entry name" value="HMA"/>
    <property type="match status" value="2"/>
</dbReference>
<dbReference type="GO" id="GO:0012505">
    <property type="term" value="C:endomembrane system"/>
    <property type="evidence" value="ECO:0007669"/>
    <property type="project" value="UniProtKB-SubCell"/>
</dbReference>
<dbReference type="GO" id="GO:0016887">
    <property type="term" value="F:ATP hydrolysis activity"/>
    <property type="evidence" value="ECO:0007669"/>
    <property type="project" value="InterPro"/>
</dbReference>
<name>A0A0F9V1B5_9ZZZZ</name>
<dbReference type="PROSITE" id="PS01047">
    <property type="entry name" value="HMA_1"/>
    <property type="match status" value="1"/>
</dbReference>
<dbReference type="SFLD" id="SFLDG00002">
    <property type="entry name" value="C1.7:_P-type_atpase_like"/>
    <property type="match status" value="1"/>
</dbReference>
<dbReference type="InterPro" id="IPR023214">
    <property type="entry name" value="HAD_sf"/>
</dbReference>
<dbReference type="Gene3D" id="3.40.1110.10">
    <property type="entry name" value="Calcium-transporting ATPase, cytoplasmic domain N"/>
    <property type="match status" value="1"/>
</dbReference>
<feature type="transmembrane region" description="Helical" evidence="16">
    <location>
        <begin position="171"/>
        <end position="190"/>
    </location>
</feature>
<dbReference type="InterPro" id="IPR027256">
    <property type="entry name" value="P-typ_ATPase_IB"/>
</dbReference>
<evidence type="ECO:0000256" key="6">
    <source>
        <dbReference type="ARBA" id="ARBA00022737"/>
    </source>
</evidence>
<dbReference type="InterPro" id="IPR036412">
    <property type="entry name" value="HAD-like_sf"/>
</dbReference>
<evidence type="ECO:0000256" key="9">
    <source>
        <dbReference type="ARBA" id="ARBA00022840"/>
    </source>
</evidence>
<dbReference type="FunFam" id="3.30.70.100:FF:000001">
    <property type="entry name" value="ATPase copper transporting beta"/>
    <property type="match status" value="1"/>
</dbReference>
<evidence type="ECO:0000256" key="14">
    <source>
        <dbReference type="ARBA" id="ARBA00023065"/>
    </source>
</evidence>
<dbReference type="AlphaFoldDB" id="A0A0F9V1B5"/>
<keyword evidence="14" id="KW-0406">Ion transport</keyword>
<dbReference type="InterPro" id="IPR044492">
    <property type="entry name" value="P_typ_ATPase_HD_dom"/>
</dbReference>
<evidence type="ECO:0000256" key="11">
    <source>
        <dbReference type="ARBA" id="ARBA00022967"/>
    </source>
</evidence>
<evidence type="ECO:0000256" key="10">
    <source>
        <dbReference type="ARBA" id="ARBA00022842"/>
    </source>
</evidence>
<dbReference type="SFLD" id="SFLDF00027">
    <property type="entry name" value="p-type_atpase"/>
    <property type="match status" value="1"/>
</dbReference>
<sequence>MKKEILKIHGMHCASCVRKIEESLSKISGVKSCQVNFPLAQMSLEFDEKTVSLPKVKKEVQQLGYDLIIPEKEEIAKGKQVLVLKVTGMDNPHCAQIVEKAVKSIEGIDDVRLDFGLEKAIISFDQKLTNQAAIKEKIKGAGYKSKDWEEVEEDKEKIAQEKRIRMLKIKFLFGAILSIPIFLGSFPEWFPWVPGILQNFVVLLILATPIQFWVGWQFYQGFWIALKNKTSDMNTLIVVGTSAAYFYSTAVAFFPTLGKAVYFDTATIIIALIILGKLLEALTMGKTSAAIKKLIGLQPKVAMVIKEGREVEIPIKDVEVGDMVVVRPGEKIPVDGIIIEGYSSVDEKVITGESMPVGKKVGEEIIGATMNLSGLLKFQATKVGKDTLLAQIIKIVEEALTSKAPIQRLADKIASYFVPVVIVIAVLSFGFWYFIAGQPFLFALIIFVAVLIIACPCALGIATPTAIMVGTGLGAEKGILIKGGAALETAHKLQAVIFDKTGTLTKGEPEVTDIVHFEISQNEILRLTAIAERGSEHPLGKAIIKKAEKEGLKIEEGKNYQTVAGKGIECQYQDKMIFVGNRMFISDKGIEINPETEKKLEELENKGKTVIILAIDQKIAGFLALADTLKEFSKEAVEKLQKMKKEVWLITGDNKRTAQAIAKQLGIKEDRVMAQVLPQDKAEKVKELQKAQKVVAFVGDGINDAPALAQADIGIALGSGTDVAMETGNIVLIKDDLRDVVTSIDLSSYTVRKIRQNLFWAFFYNTVGIPIAAGILYPFFGFLLNPVIAAAAMAFSSISVILNSLSMKRYKSKL</sequence>
<evidence type="ECO:0000256" key="2">
    <source>
        <dbReference type="ARBA" id="ARBA00006024"/>
    </source>
</evidence>
<organism evidence="18">
    <name type="scientific">marine sediment metagenome</name>
    <dbReference type="NCBI Taxonomy" id="412755"/>
    <lineage>
        <taxon>unclassified sequences</taxon>
        <taxon>metagenomes</taxon>
        <taxon>ecological metagenomes</taxon>
    </lineage>
</organism>
<reference evidence="18" key="1">
    <citation type="journal article" date="2015" name="Nature">
        <title>Complex archaea that bridge the gap between prokaryotes and eukaryotes.</title>
        <authorList>
            <person name="Spang A."/>
            <person name="Saw J.H."/>
            <person name="Jorgensen S.L."/>
            <person name="Zaremba-Niedzwiedzka K."/>
            <person name="Martijn J."/>
            <person name="Lind A.E."/>
            <person name="van Eijk R."/>
            <person name="Schleper C."/>
            <person name="Guy L."/>
            <person name="Ettema T.J."/>
        </authorList>
    </citation>
    <scope>NUCLEOTIDE SEQUENCE</scope>
</reference>
<gene>
    <name evidence="18" type="ORF">LCGC14_0197160</name>
</gene>
<dbReference type="Gene3D" id="3.40.50.1000">
    <property type="entry name" value="HAD superfamily/HAD-like"/>
    <property type="match status" value="1"/>
</dbReference>
<keyword evidence="9" id="KW-0067">ATP-binding</keyword>
<feature type="transmembrane region" description="Helical" evidence="16">
    <location>
        <begin position="235"/>
        <end position="254"/>
    </location>
</feature>
<keyword evidence="13" id="KW-0186">Copper</keyword>
<dbReference type="InterPro" id="IPR017969">
    <property type="entry name" value="Heavy-metal-associated_CS"/>
</dbReference>
<evidence type="ECO:0000256" key="12">
    <source>
        <dbReference type="ARBA" id="ARBA00022989"/>
    </source>
</evidence>
<proteinExistence type="inferred from homology"/>
<dbReference type="PRINTS" id="PR00942">
    <property type="entry name" value="CUATPASEI"/>
</dbReference>
<dbReference type="GO" id="GO:0005507">
    <property type="term" value="F:copper ion binding"/>
    <property type="evidence" value="ECO:0007669"/>
    <property type="project" value="InterPro"/>
</dbReference>
<feature type="transmembrane region" description="Helical" evidence="16">
    <location>
        <begin position="758"/>
        <end position="780"/>
    </location>
</feature>
<dbReference type="InterPro" id="IPR018303">
    <property type="entry name" value="ATPase_P-typ_P_site"/>
</dbReference>
<evidence type="ECO:0000256" key="8">
    <source>
        <dbReference type="ARBA" id="ARBA00022796"/>
    </source>
</evidence>
<dbReference type="NCBIfam" id="TIGR00003">
    <property type="entry name" value="copper ion binding protein"/>
    <property type="match status" value="2"/>
</dbReference>
<dbReference type="SUPFAM" id="SSF81665">
    <property type="entry name" value="Calcium ATPase, transmembrane domain M"/>
    <property type="match status" value="1"/>
</dbReference>
<dbReference type="InterPro" id="IPR059000">
    <property type="entry name" value="ATPase_P-type_domA"/>
</dbReference>
<dbReference type="InterPro" id="IPR008250">
    <property type="entry name" value="ATPase_P-typ_transduc_dom_A_sf"/>
</dbReference>
<evidence type="ECO:0000256" key="4">
    <source>
        <dbReference type="ARBA" id="ARBA00022692"/>
    </source>
</evidence>
<dbReference type="SUPFAM" id="SSF55008">
    <property type="entry name" value="HMA, heavy metal-associated domain"/>
    <property type="match status" value="2"/>
</dbReference>
<dbReference type="PROSITE" id="PS50846">
    <property type="entry name" value="HMA_2"/>
    <property type="match status" value="2"/>
</dbReference>
<dbReference type="InterPro" id="IPR036163">
    <property type="entry name" value="HMA_dom_sf"/>
</dbReference>
<dbReference type="GO" id="GO:0043682">
    <property type="term" value="F:P-type divalent copper transporter activity"/>
    <property type="evidence" value="ECO:0007669"/>
    <property type="project" value="TreeGrafter"/>
</dbReference>
<dbReference type="GO" id="GO:0005524">
    <property type="term" value="F:ATP binding"/>
    <property type="evidence" value="ECO:0007669"/>
    <property type="project" value="UniProtKB-KW"/>
</dbReference>